<dbReference type="EMBL" id="CM042035">
    <property type="protein sequence ID" value="KAI3755127.1"/>
    <property type="molecule type" value="Genomic_DNA"/>
</dbReference>
<sequence length="281" mass="32944">MNALRSREECEINNGGFGLGELQELYVDLKGDESDVDEKCNEKEPNMENLSDDFFQLDNLMDIVRMIMFFIMFRDKKIFERALCEAYSLYPKNKEVKEFVEKCKSIYKEIIDVEKDVADTEKDVATDTEKDIEKDVADYEKDVADTIWTQFFSNNLEEIIIYENAKKSLFRTYKDEQEEAENNFMNDIFGICYGLESKKFLLASLNPGVELYGNVIDCWAAVLNYEEKFRNPESLNRLSVTHQQFLNGRLPKMKNKANEYNFSILHLKRSVHEQLIPESHS</sequence>
<evidence type="ECO:0000313" key="2">
    <source>
        <dbReference type="Proteomes" id="UP001056120"/>
    </source>
</evidence>
<proteinExistence type="predicted"/>
<reference evidence="2" key="1">
    <citation type="journal article" date="2022" name="Mol. Ecol. Resour.">
        <title>The genomes of chicory, endive, great burdock and yacon provide insights into Asteraceae palaeo-polyploidization history and plant inulin production.</title>
        <authorList>
            <person name="Fan W."/>
            <person name="Wang S."/>
            <person name="Wang H."/>
            <person name="Wang A."/>
            <person name="Jiang F."/>
            <person name="Liu H."/>
            <person name="Zhao H."/>
            <person name="Xu D."/>
            <person name="Zhang Y."/>
        </authorList>
    </citation>
    <scope>NUCLEOTIDE SEQUENCE [LARGE SCALE GENOMIC DNA]</scope>
    <source>
        <strain evidence="2">cv. Yunnan</strain>
    </source>
</reference>
<organism evidence="1 2">
    <name type="scientific">Smallanthus sonchifolius</name>
    <dbReference type="NCBI Taxonomy" id="185202"/>
    <lineage>
        <taxon>Eukaryota</taxon>
        <taxon>Viridiplantae</taxon>
        <taxon>Streptophyta</taxon>
        <taxon>Embryophyta</taxon>
        <taxon>Tracheophyta</taxon>
        <taxon>Spermatophyta</taxon>
        <taxon>Magnoliopsida</taxon>
        <taxon>eudicotyledons</taxon>
        <taxon>Gunneridae</taxon>
        <taxon>Pentapetalae</taxon>
        <taxon>asterids</taxon>
        <taxon>campanulids</taxon>
        <taxon>Asterales</taxon>
        <taxon>Asteraceae</taxon>
        <taxon>Asteroideae</taxon>
        <taxon>Heliantheae alliance</taxon>
        <taxon>Millerieae</taxon>
        <taxon>Smallanthus</taxon>
    </lineage>
</organism>
<evidence type="ECO:0000313" key="1">
    <source>
        <dbReference type="EMBL" id="KAI3755127.1"/>
    </source>
</evidence>
<accession>A0ACB9E9I9</accession>
<dbReference type="Proteomes" id="UP001056120">
    <property type="component" value="Linkage Group LG18"/>
</dbReference>
<comment type="caution">
    <text evidence="1">The sequence shown here is derived from an EMBL/GenBank/DDBJ whole genome shotgun (WGS) entry which is preliminary data.</text>
</comment>
<reference evidence="1 2" key="2">
    <citation type="journal article" date="2022" name="Mol. Ecol. Resour.">
        <title>The genomes of chicory, endive, great burdock and yacon provide insights into Asteraceae paleo-polyploidization history and plant inulin production.</title>
        <authorList>
            <person name="Fan W."/>
            <person name="Wang S."/>
            <person name="Wang H."/>
            <person name="Wang A."/>
            <person name="Jiang F."/>
            <person name="Liu H."/>
            <person name="Zhao H."/>
            <person name="Xu D."/>
            <person name="Zhang Y."/>
        </authorList>
    </citation>
    <scope>NUCLEOTIDE SEQUENCE [LARGE SCALE GENOMIC DNA]</scope>
    <source>
        <strain evidence="2">cv. Yunnan</strain>
        <tissue evidence="1">Leaves</tissue>
    </source>
</reference>
<name>A0ACB9E9I9_9ASTR</name>
<gene>
    <name evidence="1" type="ORF">L1987_54922</name>
</gene>
<protein>
    <submittedName>
        <fullName evidence="1">Uncharacterized protein</fullName>
    </submittedName>
</protein>
<keyword evidence="2" id="KW-1185">Reference proteome</keyword>